<name>A0A2N7S3G4_9MICC</name>
<dbReference type="InterPro" id="IPR013783">
    <property type="entry name" value="Ig-like_fold"/>
</dbReference>
<evidence type="ECO:0000259" key="2">
    <source>
        <dbReference type="PROSITE" id="PS50093"/>
    </source>
</evidence>
<feature type="region of interest" description="Disordered" evidence="1">
    <location>
        <begin position="48"/>
        <end position="79"/>
    </location>
</feature>
<evidence type="ECO:0000313" key="3">
    <source>
        <dbReference type="EMBL" id="PMQ20664.1"/>
    </source>
</evidence>
<organism evidence="3 4">
    <name type="scientific">Glutamicibacter arilaitensis</name>
    <dbReference type="NCBI Taxonomy" id="256701"/>
    <lineage>
        <taxon>Bacteria</taxon>
        <taxon>Bacillati</taxon>
        <taxon>Actinomycetota</taxon>
        <taxon>Actinomycetes</taxon>
        <taxon>Micrococcales</taxon>
        <taxon>Micrococcaceae</taxon>
        <taxon>Glutamicibacter</taxon>
    </lineage>
</organism>
<dbReference type="SUPFAM" id="SSF49299">
    <property type="entry name" value="PKD domain"/>
    <property type="match status" value="1"/>
</dbReference>
<dbReference type="Gene3D" id="2.60.40.10">
    <property type="entry name" value="Immunoglobulins"/>
    <property type="match status" value="1"/>
</dbReference>
<dbReference type="EMBL" id="PNQX01000001">
    <property type="protein sequence ID" value="PMQ20664.1"/>
    <property type="molecule type" value="Genomic_DNA"/>
</dbReference>
<gene>
    <name evidence="3" type="ORF">CIK84_03440</name>
</gene>
<dbReference type="CDD" id="cd00146">
    <property type="entry name" value="PKD"/>
    <property type="match status" value="1"/>
</dbReference>
<comment type="caution">
    <text evidence="3">The sequence shown here is derived from an EMBL/GenBank/DDBJ whole genome shotgun (WGS) entry which is preliminary data.</text>
</comment>
<accession>A0A2N7S3G4</accession>
<dbReference type="Proteomes" id="UP000235739">
    <property type="component" value="Unassembled WGS sequence"/>
</dbReference>
<evidence type="ECO:0000256" key="1">
    <source>
        <dbReference type="SAM" id="MobiDB-lite"/>
    </source>
</evidence>
<feature type="compositionally biased region" description="Basic and acidic residues" evidence="1">
    <location>
        <begin position="63"/>
        <end position="76"/>
    </location>
</feature>
<sequence length="307" mass="34817">MALQAGAIATLITFSIGISAFTHISPAVIPAVIPASSNDDRVIFDKHKIEERHRESKKSKPTPQEKIRNHDDRNNNNEDTINILPKKRLKYRDFDTCVPGRESVNSCNSIPQQNRCDDQTFPITRQILDEDGVVIRQYRYCPNERPELILPNEQLINEIKIDIERFRRYPIKGSALKSDPQKFSLKNGHTHFWASEEVQSFTSNLSGSTVRIRAIPVQWNWDYGDGASKTRDFPGEAAPNHTLRDETPTSHSYSDTGTFQVEVTTLYRGEFSVDGGAWQAIPGQAAVPSEPIEIDVWRTEKELIANE</sequence>
<feature type="domain" description="PKD" evidence="2">
    <location>
        <begin position="216"/>
        <end position="264"/>
    </location>
</feature>
<dbReference type="PROSITE" id="PS50093">
    <property type="entry name" value="PKD"/>
    <property type="match status" value="1"/>
</dbReference>
<proteinExistence type="predicted"/>
<dbReference type="InterPro" id="IPR000601">
    <property type="entry name" value="PKD_dom"/>
</dbReference>
<dbReference type="GO" id="GO:0005975">
    <property type="term" value="P:carbohydrate metabolic process"/>
    <property type="evidence" value="ECO:0007669"/>
    <property type="project" value="UniProtKB-ARBA"/>
</dbReference>
<dbReference type="RefSeq" id="WP_102597495.1">
    <property type="nucleotide sequence ID" value="NZ_JBQDNZ010000013.1"/>
</dbReference>
<dbReference type="AlphaFoldDB" id="A0A2N7S3G4"/>
<dbReference type="InterPro" id="IPR035986">
    <property type="entry name" value="PKD_dom_sf"/>
</dbReference>
<feature type="region of interest" description="Disordered" evidence="1">
    <location>
        <begin position="231"/>
        <end position="255"/>
    </location>
</feature>
<reference evidence="3 4" key="1">
    <citation type="journal article" date="2017" name="Elife">
        <title>Extensive horizontal gene transfer in cheese-associated bacteria.</title>
        <authorList>
            <person name="Bonham K.S."/>
            <person name="Wolfe B.E."/>
            <person name="Dutton R.J."/>
        </authorList>
    </citation>
    <scope>NUCLEOTIDE SEQUENCE [LARGE SCALE GENOMIC DNA]</scope>
    <source>
        <strain evidence="3 4">JB182</strain>
    </source>
</reference>
<evidence type="ECO:0000313" key="4">
    <source>
        <dbReference type="Proteomes" id="UP000235739"/>
    </source>
</evidence>
<protein>
    <recommendedName>
        <fullName evidence="2">PKD domain-containing protein</fullName>
    </recommendedName>
</protein>